<evidence type="ECO:0000313" key="4">
    <source>
        <dbReference type="EMBL" id="OGM59875.1"/>
    </source>
</evidence>
<sequence>MENNLDLLSIGDVTMDVFLAPTESEAFCSLNDKECFICFTYGEKIPVKSVDYSLGGNAANNAVGASRLGLKVGLVSTLGADTSGDQILKELEEEGVDLTFVVQQPNTGTNFSTIINYSGERTIFSYHAPRSYEFPVHLPKVPWIYLTSMGEAFQPFYNHFVDFLHNNVEIRLAFNPGSRQLRAGVEILKPVLALTEVIYVNRKEAEDLTNMNDSHGKDKKLLKALSALGPKISIMTDGANGSFVYDAINNQFYKAGVLPVDAYERTGAGDAFGAACISALIKGKSIPEALLWGTVNAASVIGYIGSQGGLLREGEIPDWLERAKSCGVETFVF</sequence>
<feature type="domain" description="Carbohydrate kinase PfkB" evidence="3">
    <location>
        <begin position="35"/>
        <end position="308"/>
    </location>
</feature>
<dbReference type="PANTHER" id="PTHR10584:SF166">
    <property type="entry name" value="RIBOKINASE"/>
    <property type="match status" value="1"/>
</dbReference>
<dbReference type="InterPro" id="IPR011611">
    <property type="entry name" value="PfkB_dom"/>
</dbReference>
<dbReference type="Proteomes" id="UP000176404">
    <property type="component" value="Unassembled WGS sequence"/>
</dbReference>
<name>A0A1F8B8Z3_9BACT</name>
<dbReference type="EMBL" id="MGHD01000012">
    <property type="protein sequence ID" value="OGM59875.1"/>
    <property type="molecule type" value="Genomic_DNA"/>
</dbReference>
<dbReference type="Pfam" id="PF00294">
    <property type="entry name" value="PfkB"/>
    <property type="match status" value="1"/>
</dbReference>
<keyword evidence="2" id="KW-0418">Kinase</keyword>
<dbReference type="PANTHER" id="PTHR10584">
    <property type="entry name" value="SUGAR KINASE"/>
    <property type="match status" value="1"/>
</dbReference>
<dbReference type="InterPro" id="IPR029056">
    <property type="entry name" value="Ribokinase-like"/>
</dbReference>
<dbReference type="GO" id="GO:0005829">
    <property type="term" value="C:cytosol"/>
    <property type="evidence" value="ECO:0007669"/>
    <property type="project" value="TreeGrafter"/>
</dbReference>
<gene>
    <name evidence="4" type="ORF">A2892_02735</name>
</gene>
<keyword evidence="1" id="KW-0808">Transferase</keyword>
<dbReference type="GO" id="GO:0006796">
    <property type="term" value="P:phosphate-containing compound metabolic process"/>
    <property type="evidence" value="ECO:0007669"/>
    <property type="project" value="UniProtKB-ARBA"/>
</dbReference>
<reference evidence="4 5" key="1">
    <citation type="journal article" date="2016" name="Nat. Commun.">
        <title>Thousands of microbial genomes shed light on interconnected biogeochemical processes in an aquifer system.</title>
        <authorList>
            <person name="Anantharaman K."/>
            <person name="Brown C.T."/>
            <person name="Hug L.A."/>
            <person name="Sharon I."/>
            <person name="Castelle C.J."/>
            <person name="Probst A.J."/>
            <person name="Thomas B.C."/>
            <person name="Singh A."/>
            <person name="Wilkins M.J."/>
            <person name="Karaoz U."/>
            <person name="Brodie E.L."/>
            <person name="Williams K.H."/>
            <person name="Hubbard S.S."/>
            <person name="Banfield J.F."/>
        </authorList>
    </citation>
    <scope>NUCLEOTIDE SEQUENCE [LARGE SCALE GENOMIC DNA]</scope>
</reference>
<dbReference type="AlphaFoldDB" id="A0A1F8B8Z3"/>
<proteinExistence type="predicted"/>
<accession>A0A1F8B8Z3</accession>
<dbReference type="Gene3D" id="3.40.1190.20">
    <property type="match status" value="1"/>
</dbReference>
<dbReference type="InterPro" id="IPR002139">
    <property type="entry name" value="Ribo/fructo_kinase"/>
</dbReference>
<evidence type="ECO:0000313" key="5">
    <source>
        <dbReference type="Proteomes" id="UP000176404"/>
    </source>
</evidence>
<dbReference type="GO" id="GO:0016301">
    <property type="term" value="F:kinase activity"/>
    <property type="evidence" value="ECO:0007669"/>
    <property type="project" value="UniProtKB-KW"/>
</dbReference>
<dbReference type="STRING" id="1802517.A2892_02735"/>
<comment type="caution">
    <text evidence="4">The sequence shown here is derived from an EMBL/GenBank/DDBJ whole genome shotgun (WGS) entry which is preliminary data.</text>
</comment>
<evidence type="ECO:0000259" key="3">
    <source>
        <dbReference type="Pfam" id="PF00294"/>
    </source>
</evidence>
<organism evidence="4 5">
    <name type="scientific">Candidatus Woesebacteria bacterium RIFCSPLOWO2_01_FULL_39_10b</name>
    <dbReference type="NCBI Taxonomy" id="1802517"/>
    <lineage>
        <taxon>Bacteria</taxon>
        <taxon>Candidatus Woeseibacteriota</taxon>
    </lineage>
</organism>
<dbReference type="SUPFAM" id="SSF53613">
    <property type="entry name" value="Ribokinase-like"/>
    <property type="match status" value="1"/>
</dbReference>
<evidence type="ECO:0000256" key="2">
    <source>
        <dbReference type="ARBA" id="ARBA00022777"/>
    </source>
</evidence>
<dbReference type="PRINTS" id="PR00990">
    <property type="entry name" value="RIBOKINASE"/>
</dbReference>
<evidence type="ECO:0000256" key="1">
    <source>
        <dbReference type="ARBA" id="ARBA00022679"/>
    </source>
</evidence>
<protein>
    <recommendedName>
        <fullName evidence="3">Carbohydrate kinase PfkB domain-containing protein</fullName>
    </recommendedName>
</protein>